<sequence>MIYVVGGHDEEKNALRSAFVYDVANNAWTQLPDMARERDECKAVFCCSVSGSGTIRAVGGYCTEMQGR</sequence>
<dbReference type="InterPro" id="IPR044595">
    <property type="entry name" value="KMD1-4"/>
</dbReference>
<dbReference type="Proteomes" id="UP000265520">
    <property type="component" value="Unassembled WGS sequence"/>
</dbReference>
<reference evidence="1 2" key="1">
    <citation type="journal article" date="2018" name="Front. Plant Sci.">
        <title>Red Clover (Trifolium pratense) and Zigzag Clover (T. medium) - A Picture of Genomic Similarities and Differences.</title>
        <authorList>
            <person name="Dluhosova J."/>
            <person name="Istvanek J."/>
            <person name="Nedelnik J."/>
            <person name="Repkova J."/>
        </authorList>
    </citation>
    <scope>NUCLEOTIDE SEQUENCE [LARGE SCALE GENOMIC DNA]</scope>
    <source>
        <strain evidence="2">cv. 10/8</strain>
        <tissue evidence="1">Leaf</tissue>
    </source>
</reference>
<dbReference type="GO" id="GO:0080037">
    <property type="term" value="P:negative regulation of cytokinin-activated signaling pathway"/>
    <property type="evidence" value="ECO:0007669"/>
    <property type="project" value="InterPro"/>
</dbReference>
<dbReference type="Pfam" id="PF01344">
    <property type="entry name" value="Kelch_1"/>
    <property type="match status" value="1"/>
</dbReference>
<protein>
    <submittedName>
        <fullName evidence="1">F-box/kelch-repeat protein</fullName>
    </submittedName>
</protein>
<dbReference type="InterPro" id="IPR015915">
    <property type="entry name" value="Kelch-typ_b-propeller"/>
</dbReference>
<dbReference type="PANTHER" id="PTHR46407">
    <property type="entry name" value="OS02G0208700 PROTEIN"/>
    <property type="match status" value="1"/>
</dbReference>
<dbReference type="EMBL" id="LXQA010549771">
    <property type="protein sequence ID" value="MCI58652.1"/>
    <property type="molecule type" value="Genomic_DNA"/>
</dbReference>
<proteinExistence type="predicted"/>
<evidence type="ECO:0000313" key="2">
    <source>
        <dbReference type="Proteomes" id="UP000265520"/>
    </source>
</evidence>
<evidence type="ECO:0000313" key="1">
    <source>
        <dbReference type="EMBL" id="MCI58652.1"/>
    </source>
</evidence>
<comment type="caution">
    <text evidence="1">The sequence shown here is derived from an EMBL/GenBank/DDBJ whole genome shotgun (WGS) entry which is preliminary data.</text>
</comment>
<dbReference type="SMART" id="SM00612">
    <property type="entry name" value="Kelch"/>
    <property type="match status" value="1"/>
</dbReference>
<keyword evidence="2" id="KW-1185">Reference proteome</keyword>
<dbReference type="PANTHER" id="PTHR46407:SF3">
    <property type="entry name" value="OS02G0208700 PROTEIN"/>
    <property type="match status" value="1"/>
</dbReference>
<dbReference type="InterPro" id="IPR006652">
    <property type="entry name" value="Kelch_1"/>
</dbReference>
<dbReference type="GO" id="GO:2000762">
    <property type="term" value="P:regulation of phenylpropanoid metabolic process"/>
    <property type="evidence" value="ECO:0007669"/>
    <property type="project" value="InterPro"/>
</dbReference>
<dbReference type="AlphaFoldDB" id="A0A392TCN5"/>
<feature type="non-terminal residue" evidence="1">
    <location>
        <position position="68"/>
    </location>
</feature>
<dbReference type="SUPFAM" id="SSF117281">
    <property type="entry name" value="Kelch motif"/>
    <property type="match status" value="1"/>
</dbReference>
<organism evidence="1 2">
    <name type="scientific">Trifolium medium</name>
    <dbReference type="NCBI Taxonomy" id="97028"/>
    <lineage>
        <taxon>Eukaryota</taxon>
        <taxon>Viridiplantae</taxon>
        <taxon>Streptophyta</taxon>
        <taxon>Embryophyta</taxon>
        <taxon>Tracheophyta</taxon>
        <taxon>Spermatophyta</taxon>
        <taxon>Magnoliopsida</taxon>
        <taxon>eudicotyledons</taxon>
        <taxon>Gunneridae</taxon>
        <taxon>Pentapetalae</taxon>
        <taxon>rosids</taxon>
        <taxon>fabids</taxon>
        <taxon>Fabales</taxon>
        <taxon>Fabaceae</taxon>
        <taxon>Papilionoideae</taxon>
        <taxon>50 kb inversion clade</taxon>
        <taxon>NPAAA clade</taxon>
        <taxon>Hologalegina</taxon>
        <taxon>IRL clade</taxon>
        <taxon>Trifolieae</taxon>
        <taxon>Trifolium</taxon>
    </lineage>
</organism>
<accession>A0A392TCN5</accession>
<dbReference type="Gene3D" id="2.120.10.80">
    <property type="entry name" value="Kelch-type beta propeller"/>
    <property type="match status" value="1"/>
</dbReference>
<name>A0A392TCN5_9FABA</name>